<evidence type="ECO:0000256" key="2">
    <source>
        <dbReference type="ARBA" id="ARBA00023125"/>
    </source>
</evidence>
<comment type="caution">
    <text evidence="5">The sequence shown here is derived from an EMBL/GenBank/DDBJ whole genome shotgun (WGS) entry which is preliminary data.</text>
</comment>
<dbReference type="Pfam" id="PF00196">
    <property type="entry name" value="GerE"/>
    <property type="match status" value="1"/>
</dbReference>
<dbReference type="SMART" id="SM00421">
    <property type="entry name" value="HTH_LUXR"/>
    <property type="match status" value="1"/>
</dbReference>
<dbReference type="PANTHER" id="PTHR43214">
    <property type="entry name" value="TWO-COMPONENT RESPONSE REGULATOR"/>
    <property type="match status" value="1"/>
</dbReference>
<dbReference type="PROSITE" id="PS50043">
    <property type="entry name" value="HTH_LUXR_2"/>
    <property type="match status" value="1"/>
</dbReference>
<proteinExistence type="predicted"/>
<dbReference type="Gene3D" id="1.10.10.10">
    <property type="entry name" value="Winged helix-like DNA-binding domain superfamily/Winged helix DNA-binding domain"/>
    <property type="match status" value="1"/>
</dbReference>
<dbReference type="InterPro" id="IPR036388">
    <property type="entry name" value="WH-like_DNA-bd_sf"/>
</dbReference>
<dbReference type="GO" id="GO:0016301">
    <property type="term" value="F:kinase activity"/>
    <property type="evidence" value="ECO:0007669"/>
    <property type="project" value="UniProtKB-KW"/>
</dbReference>
<dbReference type="PRINTS" id="PR00038">
    <property type="entry name" value="HTHLUXR"/>
</dbReference>
<dbReference type="AlphaFoldDB" id="A0AAE3YIL2"/>
<keyword evidence="5" id="KW-0808">Transferase</keyword>
<dbReference type="Gene3D" id="3.30.565.10">
    <property type="entry name" value="Histidine kinase-like ATPase, C-terminal domain"/>
    <property type="match status" value="1"/>
</dbReference>
<evidence type="ECO:0000256" key="1">
    <source>
        <dbReference type="ARBA" id="ARBA00023015"/>
    </source>
</evidence>
<dbReference type="GO" id="GO:0003677">
    <property type="term" value="F:DNA binding"/>
    <property type="evidence" value="ECO:0007669"/>
    <property type="project" value="UniProtKB-KW"/>
</dbReference>
<evidence type="ECO:0000313" key="5">
    <source>
        <dbReference type="EMBL" id="MDR7274399.1"/>
    </source>
</evidence>
<dbReference type="EMBL" id="JAVDYB010000001">
    <property type="protein sequence ID" value="MDR7274399.1"/>
    <property type="molecule type" value="Genomic_DNA"/>
</dbReference>
<dbReference type="InterPro" id="IPR000792">
    <property type="entry name" value="Tscrpt_reg_LuxR_C"/>
</dbReference>
<dbReference type="PROSITE" id="PS00622">
    <property type="entry name" value="HTH_LUXR_1"/>
    <property type="match status" value="1"/>
</dbReference>
<dbReference type="SUPFAM" id="SSF55874">
    <property type="entry name" value="ATPase domain of HSP90 chaperone/DNA topoisomerase II/histidine kinase"/>
    <property type="match status" value="1"/>
</dbReference>
<evidence type="ECO:0000259" key="4">
    <source>
        <dbReference type="PROSITE" id="PS50043"/>
    </source>
</evidence>
<evidence type="ECO:0000256" key="3">
    <source>
        <dbReference type="ARBA" id="ARBA00023163"/>
    </source>
</evidence>
<dbReference type="PANTHER" id="PTHR43214:SF41">
    <property type="entry name" value="NITRATE_NITRITE RESPONSE REGULATOR PROTEIN NARP"/>
    <property type="match status" value="1"/>
</dbReference>
<keyword evidence="2 5" id="KW-0238">DNA-binding</keyword>
<dbReference type="CDD" id="cd06170">
    <property type="entry name" value="LuxR_C_like"/>
    <property type="match status" value="1"/>
</dbReference>
<gene>
    <name evidence="5" type="ORF">J2S41_001177</name>
</gene>
<dbReference type="InterPro" id="IPR016032">
    <property type="entry name" value="Sig_transdc_resp-reg_C-effctor"/>
</dbReference>
<reference evidence="5" key="1">
    <citation type="submission" date="2023-07" db="EMBL/GenBank/DDBJ databases">
        <title>Sequencing the genomes of 1000 actinobacteria strains.</title>
        <authorList>
            <person name="Klenk H.-P."/>
        </authorList>
    </citation>
    <scope>NUCLEOTIDE SEQUENCE</scope>
    <source>
        <strain evidence="5">DSM 44707</strain>
    </source>
</reference>
<dbReference type="SUPFAM" id="SSF46894">
    <property type="entry name" value="C-terminal effector domain of the bipartite response regulators"/>
    <property type="match status" value="1"/>
</dbReference>
<dbReference type="InterPro" id="IPR039420">
    <property type="entry name" value="WalR-like"/>
</dbReference>
<keyword evidence="3" id="KW-0804">Transcription</keyword>
<keyword evidence="5" id="KW-0418">Kinase</keyword>
<dbReference type="InterPro" id="IPR036890">
    <property type="entry name" value="HATPase_C_sf"/>
</dbReference>
<evidence type="ECO:0000313" key="6">
    <source>
        <dbReference type="Proteomes" id="UP001183643"/>
    </source>
</evidence>
<dbReference type="RefSeq" id="WP_310364062.1">
    <property type="nucleotide sequence ID" value="NZ_JAVDYB010000001.1"/>
</dbReference>
<dbReference type="Proteomes" id="UP001183643">
    <property type="component" value="Unassembled WGS sequence"/>
</dbReference>
<feature type="domain" description="HTH luxR-type" evidence="4">
    <location>
        <begin position="342"/>
        <end position="407"/>
    </location>
</feature>
<accession>A0AAE3YIL2</accession>
<keyword evidence="6" id="KW-1185">Reference proteome</keyword>
<protein>
    <submittedName>
        <fullName evidence="5">DNA-binding CsgD family transcriptional regulator/signal transduction histidine kinase</fullName>
    </submittedName>
</protein>
<organism evidence="5 6">
    <name type="scientific">Catenuloplanes atrovinosus</name>
    <dbReference type="NCBI Taxonomy" id="137266"/>
    <lineage>
        <taxon>Bacteria</taxon>
        <taxon>Bacillati</taxon>
        <taxon>Actinomycetota</taxon>
        <taxon>Actinomycetes</taxon>
        <taxon>Micromonosporales</taxon>
        <taxon>Micromonosporaceae</taxon>
        <taxon>Catenuloplanes</taxon>
    </lineage>
</organism>
<keyword evidence="1" id="KW-0805">Transcription regulation</keyword>
<name>A0AAE3YIL2_9ACTN</name>
<dbReference type="GO" id="GO:0006355">
    <property type="term" value="P:regulation of DNA-templated transcription"/>
    <property type="evidence" value="ECO:0007669"/>
    <property type="project" value="InterPro"/>
</dbReference>
<sequence>MNARYLLDVVERLLTAPRTELYPLFTAELATLVPHRASVVHTGDCARTPLATAGDPAITEAVTTAEVLRLRTAGPSPALVDGVLGGAVRRLVLLSAGASLLVVVPERAEPPAEALDVAARLWRVLSVDQHRRATEQAPGMLAGSLAAAAARSQAIADLGQTFETTLTSLLTVLRSGRLPDAVARRTAIDVAAEALLDLRAVAGRDREVSSAPVSAAFAVLEEQLAHLVRHTEVEISLAGPGAEDPVPQDLAHAARAVTRGLVLAAIARPGTTRVRASWRIDGPALRITVRDDDPHAGGADGPAAEVARRLAALGGGWEADAVPGWGTTVIATLPRTAVAPADPGPLGRLHPRELEVLDGIARGLRNRAIADELRLSEHTVKFHVRNVLEKLGVRSRGEAAALAHVNQG</sequence>